<accession>A0A1A8WKA9</accession>
<name>A0A1A8WKA9_PLAOA</name>
<dbReference type="EMBL" id="FLQU01001506">
    <property type="protein sequence ID" value="SBS93362.1"/>
    <property type="molecule type" value="Genomic_DNA"/>
</dbReference>
<organism evidence="1 2">
    <name type="scientific">Plasmodium ovale curtisi</name>
    <dbReference type="NCBI Taxonomy" id="864141"/>
    <lineage>
        <taxon>Eukaryota</taxon>
        <taxon>Sar</taxon>
        <taxon>Alveolata</taxon>
        <taxon>Apicomplexa</taxon>
        <taxon>Aconoidasida</taxon>
        <taxon>Haemosporida</taxon>
        <taxon>Plasmodiidae</taxon>
        <taxon>Plasmodium</taxon>
        <taxon>Plasmodium (Plasmodium)</taxon>
    </lineage>
</organism>
<evidence type="ECO:0000313" key="2">
    <source>
        <dbReference type="Proteomes" id="UP000078560"/>
    </source>
</evidence>
<sequence length="108" mass="12336">MNLACLRHASGLYETLSGFYRPPPSFHPACITSLKKRKKRYALKHFTAKLSFSCTAQFNGNRVRLDVSPIKICALHKSKIVFAVLRPKHLQKFGLKKKIPLESVNRLK</sequence>
<gene>
    <name evidence="1" type="ORF">POVCU2_0080620</name>
</gene>
<evidence type="ECO:0000313" key="1">
    <source>
        <dbReference type="EMBL" id="SBS93362.1"/>
    </source>
</evidence>
<dbReference type="AlphaFoldDB" id="A0A1A8WKA9"/>
<dbReference type="Proteomes" id="UP000078560">
    <property type="component" value="Unassembled WGS sequence"/>
</dbReference>
<reference evidence="2" key="1">
    <citation type="submission" date="2016-05" db="EMBL/GenBank/DDBJ databases">
        <authorList>
            <person name="Naeem Raeece"/>
        </authorList>
    </citation>
    <scope>NUCLEOTIDE SEQUENCE [LARGE SCALE GENOMIC DNA]</scope>
</reference>
<proteinExistence type="predicted"/>
<protein>
    <submittedName>
        <fullName evidence="1">Uncharacterized protein</fullName>
    </submittedName>
</protein>